<protein>
    <submittedName>
        <fullName evidence="3">Uncharacterized protein</fullName>
    </submittedName>
</protein>
<sequence length="155" mass="16567">MTHHDPAGPGSRPPATESAPPGGPGAPVDLGAAAKIDSTLAECDALCEEMDTSLNTAFLGRIDASRAPAADEPLEALLATLREEARERGATMDELRAQARQLEALVHERQDELDQYEHAALRRHPAHVDVHEGLSPLLNEPAFRACLETPKPSLS</sequence>
<evidence type="ECO:0000256" key="1">
    <source>
        <dbReference type="SAM" id="Coils"/>
    </source>
</evidence>
<accession>A0A1M8A8S5</accession>
<evidence type="ECO:0000256" key="2">
    <source>
        <dbReference type="SAM" id="MobiDB-lite"/>
    </source>
</evidence>
<dbReference type="VEuPathDB" id="FungiDB:MSYG_3233"/>
<dbReference type="AlphaFoldDB" id="A0A1M8A8S5"/>
<evidence type="ECO:0000313" key="4">
    <source>
        <dbReference type="Proteomes" id="UP000186303"/>
    </source>
</evidence>
<feature type="coiled-coil region" evidence="1">
    <location>
        <begin position="78"/>
        <end position="119"/>
    </location>
</feature>
<keyword evidence="1" id="KW-0175">Coiled coil</keyword>
<gene>
    <name evidence="3" type="ORF">MSYG_3233</name>
</gene>
<evidence type="ECO:0000313" key="3">
    <source>
        <dbReference type="EMBL" id="SHO78885.1"/>
    </source>
</evidence>
<reference evidence="4" key="1">
    <citation type="journal article" date="2017" name="Nucleic Acids Res.">
        <title>Proteogenomics produces comprehensive and highly accurate protein-coding gene annotation in a complete genome assembly of Malassezia sympodialis.</title>
        <authorList>
            <person name="Zhu Y."/>
            <person name="Engstroem P.G."/>
            <person name="Tellgren-Roth C."/>
            <person name="Baudo C.D."/>
            <person name="Kennell J.C."/>
            <person name="Sun S."/>
            <person name="Billmyre R.B."/>
            <person name="Schroeder M.S."/>
            <person name="Andersson A."/>
            <person name="Holm T."/>
            <person name="Sigurgeirsson B."/>
            <person name="Wu G."/>
            <person name="Sankaranarayanan S.R."/>
            <person name="Siddharthan R."/>
            <person name="Sanyal K."/>
            <person name="Lundeberg J."/>
            <person name="Nystedt B."/>
            <person name="Boekhout T."/>
            <person name="Dawson T.L. Jr."/>
            <person name="Heitman J."/>
            <person name="Scheynius A."/>
            <person name="Lehtioe J."/>
        </authorList>
    </citation>
    <scope>NUCLEOTIDE SEQUENCE [LARGE SCALE GENOMIC DNA]</scope>
    <source>
        <strain evidence="4">ATCC 42132</strain>
    </source>
</reference>
<dbReference type="Proteomes" id="UP000186303">
    <property type="component" value="Chromosome 5"/>
</dbReference>
<dbReference type="OrthoDB" id="3357397at2759"/>
<feature type="region of interest" description="Disordered" evidence="2">
    <location>
        <begin position="1"/>
        <end position="30"/>
    </location>
</feature>
<keyword evidence="4" id="KW-1185">Reference proteome</keyword>
<dbReference type="EMBL" id="LT671825">
    <property type="protein sequence ID" value="SHO78885.1"/>
    <property type="molecule type" value="Genomic_DNA"/>
</dbReference>
<proteinExistence type="predicted"/>
<name>A0A1M8A8S5_MALS4</name>
<organism evidence="3 4">
    <name type="scientific">Malassezia sympodialis (strain ATCC 42132)</name>
    <name type="common">Atopic eczema-associated yeast</name>
    <dbReference type="NCBI Taxonomy" id="1230383"/>
    <lineage>
        <taxon>Eukaryota</taxon>
        <taxon>Fungi</taxon>
        <taxon>Dikarya</taxon>
        <taxon>Basidiomycota</taxon>
        <taxon>Ustilaginomycotina</taxon>
        <taxon>Malasseziomycetes</taxon>
        <taxon>Malasseziales</taxon>
        <taxon>Malasseziaceae</taxon>
        <taxon>Malassezia</taxon>
    </lineage>
</organism>